<name>A0A7S3T5A8_EMIHU</name>
<feature type="region of interest" description="Disordered" evidence="1">
    <location>
        <begin position="420"/>
        <end position="440"/>
    </location>
</feature>
<dbReference type="EMBL" id="HBIR01041625">
    <property type="protein sequence ID" value="CAE0574392.1"/>
    <property type="molecule type" value="Transcribed_RNA"/>
</dbReference>
<organism evidence="3">
    <name type="scientific">Emiliania huxleyi</name>
    <name type="common">Coccolithophore</name>
    <name type="synonym">Pontosphaera huxleyi</name>
    <dbReference type="NCBI Taxonomy" id="2903"/>
    <lineage>
        <taxon>Eukaryota</taxon>
        <taxon>Haptista</taxon>
        <taxon>Haptophyta</taxon>
        <taxon>Prymnesiophyceae</taxon>
        <taxon>Isochrysidales</taxon>
        <taxon>Noelaerhabdaceae</taxon>
        <taxon>Emiliania</taxon>
    </lineage>
</organism>
<keyword evidence="2" id="KW-0472">Membrane</keyword>
<accession>A0A7S3T5A8</accession>
<protein>
    <recommendedName>
        <fullName evidence="4">TLC domain-containing protein</fullName>
    </recommendedName>
</protein>
<feature type="transmembrane region" description="Helical" evidence="2">
    <location>
        <begin position="372"/>
        <end position="390"/>
    </location>
</feature>
<feature type="transmembrane region" description="Helical" evidence="2">
    <location>
        <begin position="45"/>
        <end position="63"/>
    </location>
</feature>
<evidence type="ECO:0000313" key="3">
    <source>
        <dbReference type="EMBL" id="CAE0574392.1"/>
    </source>
</evidence>
<dbReference type="AlphaFoldDB" id="A0A7S3T5A8"/>
<evidence type="ECO:0000256" key="1">
    <source>
        <dbReference type="SAM" id="MobiDB-lite"/>
    </source>
</evidence>
<sequence length="440" mass="48714">MAAAGNLVDWCVTSECFDAAFRVAASEIKLGGMTAPDVVIGDFSVLRFLLSVVVAGVVSNVAMRIADRIACMLFAHFDASKCSLPSVLPWPDPPGNSTPFDVPVPEASEEQLAKFLAFRGVALPASDAARREAAAREAVSYMAELFDRKHNDWCYRHYALKEKGLSFPYRAPFMNAWDFYGETSAHLRPVGNGQVIFALHHTVEGLLLPLLYFSSGDASFFYFALYADMGVEAYDILALLWRRATGVDHTLTRHHPSVDAVLVPHHLFAICFELVGLMAGPLLSKTFMLHVAASAHLSGVFILAAIVLHQTPAQAWPRFLYRFQAAVLAAIYACRVVWWAPIAAASLRLGYLGFPPLLAPYVARGFGSEPRLLSPCFLTVLLLVAFYTYFNADTVQYNRKLLRKAGERVQLANEAEERMLRQAGDRRRPATEEERTPYSC</sequence>
<gene>
    <name evidence="3" type="ORF">EHUX00137_LOCUS32501</name>
</gene>
<keyword evidence="2" id="KW-1133">Transmembrane helix</keyword>
<keyword evidence="2" id="KW-0812">Transmembrane</keyword>
<proteinExistence type="predicted"/>
<reference evidence="3" key="1">
    <citation type="submission" date="2021-01" db="EMBL/GenBank/DDBJ databases">
        <authorList>
            <person name="Corre E."/>
            <person name="Pelletier E."/>
            <person name="Niang G."/>
            <person name="Scheremetjew M."/>
            <person name="Finn R."/>
            <person name="Kale V."/>
            <person name="Holt S."/>
            <person name="Cochrane G."/>
            <person name="Meng A."/>
            <person name="Brown T."/>
            <person name="Cohen L."/>
        </authorList>
    </citation>
    <scope>NUCLEOTIDE SEQUENCE</scope>
    <source>
        <strain evidence="3">379</strain>
    </source>
</reference>
<feature type="transmembrane region" description="Helical" evidence="2">
    <location>
        <begin position="287"/>
        <end position="308"/>
    </location>
</feature>
<feature type="transmembrane region" description="Helical" evidence="2">
    <location>
        <begin position="320"/>
        <end position="340"/>
    </location>
</feature>
<evidence type="ECO:0008006" key="4">
    <source>
        <dbReference type="Google" id="ProtNLM"/>
    </source>
</evidence>
<evidence type="ECO:0000256" key="2">
    <source>
        <dbReference type="SAM" id="Phobius"/>
    </source>
</evidence>